<dbReference type="InParanoid" id="A0A0C3NGE4"/>
<evidence type="ECO:0000313" key="1">
    <source>
        <dbReference type="EMBL" id="KIN94553.1"/>
    </source>
</evidence>
<dbReference type="OrthoDB" id="2667661at2759"/>
<protein>
    <submittedName>
        <fullName evidence="1">Uncharacterized protein</fullName>
    </submittedName>
</protein>
<dbReference type="HOGENOM" id="CLU_001650_16_1_1"/>
<dbReference type="AlphaFoldDB" id="A0A0C3NGE4"/>
<reference evidence="2" key="2">
    <citation type="submission" date="2015-01" db="EMBL/GenBank/DDBJ databases">
        <title>Evolutionary Origins and Diversification of the Mycorrhizal Mutualists.</title>
        <authorList>
            <consortium name="DOE Joint Genome Institute"/>
            <consortium name="Mycorrhizal Genomics Consortium"/>
            <person name="Kohler A."/>
            <person name="Kuo A."/>
            <person name="Nagy L.G."/>
            <person name="Floudas D."/>
            <person name="Copeland A."/>
            <person name="Barry K.W."/>
            <person name="Cichocki N."/>
            <person name="Veneault-Fourrey C."/>
            <person name="LaButti K."/>
            <person name="Lindquist E.A."/>
            <person name="Lipzen A."/>
            <person name="Lundell T."/>
            <person name="Morin E."/>
            <person name="Murat C."/>
            <person name="Riley R."/>
            <person name="Ohm R."/>
            <person name="Sun H."/>
            <person name="Tunlid A."/>
            <person name="Henrissat B."/>
            <person name="Grigoriev I.V."/>
            <person name="Hibbett D.S."/>
            <person name="Martin F."/>
        </authorList>
    </citation>
    <scope>NUCLEOTIDE SEQUENCE [LARGE SCALE GENOMIC DNA]</scope>
    <source>
        <strain evidence="2">Marx 270</strain>
    </source>
</reference>
<organism evidence="1 2">
    <name type="scientific">Pisolithus tinctorius Marx 270</name>
    <dbReference type="NCBI Taxonomy" id="870435"/>
    <lineage>
        <taxon>Eukaryota</taxon>
        <taxon>Fungi</taxon>
        <taxon>Dikarya</taxon>
        <taxon>Basidiomycota</taxon>
        <taxon>Agaricomycotina</taxon>
        <taxon>Agaricomycetes</taxon>
        <taxon>Agaricomycetidae</taxon>
        <taxon>Boletales</taxon>
        <taxon>Sclerodermatineae</taxon>
        <taxon>Pisolithaceae</taxon>
        <taxon>Pisolithus</taxon>
    </lineage>
</organism>
<sequence length="49" mass="5682">YHFICFAVENNSFHLIYCPTDNMVADTLTKPLPIIKVKHFTSALRLRSD</sequence>
<feature type="non-terminal residue" evidence="1">
    <location>
        <position position="1"/>
    </location>
</feature>
<reference evidence="1 2" key="1">
    <citation type="submission" date="2014-04" db="EMBL/GenBank/DDBJ databases">
        <authorList>
            <consortium name="DOE Joint Genome Institute"/>
            <person name="Kuo A."/>
            <person name="Kohler A."/>
            <person name="Costa M.D."/>
            <person name="Nagy L.G."/>
            <person name="Floudas D."/>
            <person name="Copeland A."/>
            <person name="Barry K.W."/>
            <person name="Cichocki N."/>
            <person name="Veneault-Fourrey C."/>
            <person name="LaButti K."/>
            <person name="Lindquist E.A."/>
            <person name="Lipzen A."/>
            <person name="Lundell T."/>
            <person name="Morin E."/>
            <person name="Murat C."/>
            <person name="Sun H."/>
            <person name="Tunlid A."/>
            <person name="Henrissat B."/>
            <person name="Grigoriev I.V."/>
            <person name="Hibbett D.S."/>
            <person name="Martin F."/>
            <person name="Nordberg H.P."/>
            <person name="Cantor M.N."/>
            <person name="Hua S.X."/>
        </authorList>
    </citation>
    <scope>NUCLEOTIDE SEQUENCE [LARGE SCALE GENOMIC DNA]</scope>
    <source>
        <strain evidence="1 2">Marx 270</strain>
    </source>
</reference>
<gene>
    <name evidence="1" type="ORF">M404DRAFT_167972</name>
</gene>
<dbReference type="Proteomes" id="UP000054217">
    <property type="component" value="Unassembled WGS sequence"/>
</dbReference>
<dbReference type="STRING" id="870435.A0A0C3NGE4"/>
<proteinExistence type="predicted"/>
<keyword evidence="2" id="KW-1185">Reference proteome</keyword>
<name>A0A0C3NGE4_PISTI</name>
<dbReference type="EMBL" id="KN832094">
    <property type="protein sequence ID" value="KIN94553.1"/>
    <property type="molecule type" value="Genomic_DNA"/>
</dbReference>
<evidence type="ECO:0000313" key="2">
    <source>
        <dbReference type="Proteomes" id="UP000054217"/>
    </source>
</evidence>
<accession>A0A0C3NGE4</accession>